<dbReference type="RefSeq" id="WP_170032775.1">
    <property type="nucleotide sequence ID" value="NZ_JABDTL010000001.1"/>
</dbReference>
<comment type="caution">
    <text evidence="1">The sequence shown here is derived from an EMBL/GenBank/DDBJ whole genome shotgun (WGS) entry which is preliminary data.</text>
</comment>
<dbReference type="EMBL" id="JACHIA010000016">
    <property type="protein sequence ID" value="MBB6072566.1"/>
    <property type="molecule type" value="Genomic_DNA"/>
</dbReference>
<proteinExistence type="predicted"/>
<evidence type="ECO:0008006" key="3">
    <source>
        <dbReference type="Google" id="ProtNLM"/>
    </source>
</evidence>
<name>A0A841H3T3_9BACT</name>
<evidence type="ECO:0000313" key="1">
    <source>
        <dbReference type="EMBL" id="MBB6072566.1"/>
    </source>
</evidence>
<gene>
    <name evidence="1" type="ORF">HNQ61_004229</name>
</gene>
<reference evidence="1 2" key="1">
    <citation type="submission" date="2020-08" db="EMBL/GenBank/DDBJ databases">
        <title>Genomic Encyclopedia of Type Strains, Phase IV (KMG-IV): sequencing the most valuable type-strain genomes for metagenomic binning, comparative biology and taxonomic classification.</title>
        <authorList>
            <person name="Goeker M."/>
        </authorList>
    </citation>
    <scope>NUCLEOTIDE SEQUENCE [LARGE SCALE GENOMIC DNA]</scope>
    <source>
        <strain evidence="1 2">DSM 29007</strain>
    </source>
</reference>
<evidence type="ECO:0000313" key="2">
    <source>
        <dbReference type="Proteomes" id="UP000582837"/>
    </source>
</evidence>
<accession>A0A841H3T3</accession>
<keyword evidence="2" id="KW-1185">Reference proteome</keyword>
<organism evidence="1 2">
    <name type="scientific">Longimicrobium terrae</name>
    <dbReference type="NCBI Taxonomy" id="1639882"/>
    <lineage>
        <taxon>Bacteria</taxon>
        <taxon>Pseudomonadati</taxon>
        <taxon>Gemmatimonadota</taxon>
        <taxon>Longimicrobiia</taxon>
        <taxon>Longimicrobiales</taxon>
        <taxon>Longimicrobiaceae</taxon>
        <taxon>Longimicrobium</taxon>
    </lineage>
</organism>
<dbReference type="Proteomes" id="UP000582837">
    <property type="component" value="Unassembled WGS sequence"/>
</dbReference>
<sequence length="174" mass="18938">MPEVPFSQIPDDARVWVFGAARPLNADEQRRVTDHVDAFIRQWAAHGSPVVGGRELRHDQFLLVAADERATGVSGCSIDTLFRTLGDLEREMGLPLRDGGLVFFRGEDGQVEAEPRPAFRKRALSGGVGPDTVVFDNTVTHVGDVRAGRWETPLARAWHARAFPVGTTADAPGA</sequence>
<dbReference type="AlphaFoldDB" id="A0A841H3T3"/>
<protein>
    <recommendedName>
        <fullName evidence="3">ABC transporter ATPase</fullName>
    </recommendedName>
</protein>